<evidence type="ECO:0000256" key="3">
    <source>
        <dbReference type="ARBA" id="ARBA00004604"/>
    </source>
</evidence>
<evidence type="ECO:0000313" key="14">
    <source>
        <dbReference type="EMBL" id="KAF7265209.1"/>
    </source>
</evidence>
<evidence type="ECO:0000256" key="4">
    <source>
        <dbReference type="ARBA" id="ARBA00009352"/>
    </source>
</evidence>
<evidence type="ECO:0000256" key="9">
    <source>
        <dbReference type="ARBA" id="ARBA00023242"/>
    </source>
</evidence>
<reference evidence="14" key="1">
    <citation type="submission" date="2020-08" db="EMBL/GenBank/DDBJ databases">
        <title>Genome sequencing and assembly of the red palm weevil Rhynchophorus ferrugineus.</title>
        <authorList>
            <person name="Dias G.B."/>
            <person name="Bergman C.M."/>
            <person name="Manee M."/>
        </authorList>
    </citation>
    <scope>NUCLEOTIDE SEQUENCE</scope>
    <source>
        <strain evidence="14">AA-2017</strain>
        <tissue evidence="14">Whole larva</tissue>
    </source>
</reference>
<evidence type="ECO:0000256" key="2">
    <source>
        <dbReference type="ARBA" id="ARBA00004496"/>
    </source>
</evidence>
<dbReference type="InterPro" id="IPR038253">
    <property type="entry name" value="SRP68_N_sf"/>
</dbReference>
<evidence type="ECO:0000256" key="7">
    <source>
        <dbReference type="ARBA" id="ARBA00022884"/>
    </source>
</evidence>
<evidence type="ECO:0000256" key="11">
    <source>
        <dbReference type="ARBA" id="ARBA00029498"/>
    </source>
</evidence>
<evidence type="ECO:0000256" key="8">
    <source>
        <dbReference type="ARBA" id="ARBA00023135"/>
    </source>
</evidence>
<dbReference type="PANTHER" id="PTHR12860">
    <property type="entry name" value="SIGNAL RECOGNITION PARTICLE 68 KDA PROTEIN"/>
    <property type="match status" value="1"/>
</dbReference>
<evidence type="ECO:0000256" key="13">
    <source>
        <dbReference type="SAM" id="MobiDB-lite"/>
    </source>
</evidence>
<dbReference type="FunFam" id="1.10.3450.40:FF:000001">
    <property type="entry name" value="Signal recognition particle subunit SRP68"/>
    <property type="match status" value="1"/>
</dbReference>
<keyword evidence="9" id="KW-0539">Nucleus</keyword>
<keyword evidence="8 12" id="KW-0733">Signal recognition particle</keyword>
<dbReference type="InterPro" id="IPR034652">
    <property type="entry name" value="SRP68-RBD"/>
</dbReference>
<keyword evidence="15" id="KW-1185">Reference proteome</keyword>
<dbReference type="Proteomes" id="UP000625711">
    <property type="component" value="Unassembled WGS sequence"/>
</dbReference>
<dbReference type="Pfam" id="PF16969">
    <property type="entry name" value="SRP68"/>
    <property type="match status" value="1"/>
</dbReference>
<dbReference type="GO" id="GO:0005783">
    <property type="term" value="C:endoplasmic reticulum"/>
    <property type="evidence" value="ECO:0007669"/>
    <property type="project" value="UniProtKB-SubCell"/>
</dbReference>
<comment type="similarity">
    <text evidence="4 12">Belongs to the SRP68 family.</text>
</comment>
<comment type="subcellular location">
    <subcellularLocation>
        <location evidence="2 12">Cytoplasm</location>
    </subcellularLocation>
    <subcellularLocation>
        <location evidence="1">Endoplasmic reticulum</location>
    </subcellularLocation>
    <subcellularLocation>
        <location evidence="3">Nucleus</location>
        <location evidence="3">Nucleolus</location>
    </subcellularLocation>
</comment>
<dbReference type="GO" id="GO:0005829">
    <property type="term" value="C:cytosol"/>
    <property type="evidence" value="ECO:0007669"/>
    <property type="project" value="UniProtKB-ARBA"/>
</dbReference>
<evidence type="ECO:0000256" key="5">
    <source>
        <dbReference type="ARBA" id="ARBA00022490"/>
    </source>
</evidence>
<feature type="region of interest" description="Disordered" evidence="13">
    <location>
        <begin position="1"/>
        <end position="22"/>
    </location>
</feature>
<accession>A0A834HNT1</accession>
<dbReference type="OrthoDB" id="10255118at2759"/>
<dbReference type="GO" id="GO:0006614">
    <property type="term" value="P:SRP-dependent cotranslational protein targeting to membrane"/>
    <property type="evidence" value="ECO:0007669"/>
    <property type="project" value="InterPro"/>
</dbReference>
<keyword evidence="7 12" id="KW-0694">RNA-binding</keyword>
<proteinExistence type="inferred from homology"/>
<keyword evidence="5 12" id="KW-0963">Cytoplasm</keyword>
<comment type="caution">
    <text evidence="14">The sequence shown here is derived from an EMBL/GenBank/DDBJ whole genome shotgun (WGS) entry which is preliminary data.</text>
</comment>
<keyword evidence="10 12" id="KW-0687">Ribonucleoprotein</keyword>
<name>A0A834HNT1_RHYFE</name>
<dbReference type="CDD" id="cd15481">
    <property type="entry name" value="SRP68-RBD"/>
    <property type="match status" value="1"/>
</dbReference>
<evidence type="ECO:0000256" key="6">
    <source>
        <dbReference type="ARBA" id="ARBA00022824"/>
    </source>
</evidence>
<sequence>MSEKTLNSKIPEEDETRKIKPEPEPLKQFTLKVLTLIKESQQQHGLRHGDYQRYRGYCSRRLSRLRKVLKIPQGDRRHFKKRDVTESHINNPKADERYLHIPLILAERCWAYAMQLRQEANTEPRKKFHLIQKLRKACIYALQLDELCKQERCDARTCLEAQAYVAWIHGSLQFELQLWLKATENFKKAQVIYEKIASTLNDDDQLPYKQRLEEIAPSLRYCAYNIGDDKAVDLLELRSQGVLETFDALVSQSKEETAAILHEITWFDLKIPVRIERVRLFLLSIEGLNESLGNAEDNQAKIKILENLFIDLRDVISLTRESARSEKQDLLLLAYLLSIRIEKTSQRNLLLIQQTRKSQDCVRLLDINIQQTHELSQNDSIKENSASKKYFEDQLKAYKSLRMYYLAKTHASAKRWKEAAVLYDASGRVTKELNIDHYQSELKQFLKTIVENYEIEITTAQANFVLENQEDQTVPTVPQKIFKSKKPLIERLDEFREEPQLLTKNPNLVSLPPNMNPIPAKPLFYDLALNLVQFPDLSDKLEGQSKTKQTAGISGFVKGLWGWGSKK</sequence>
<protein>
    <recommendedName>
        <fullName evidence="11 12">Signal recognition particle subunit SRP68</fullName>
        <shortName evidence="12">SRP68</shortName>
    </recommendedName>
</protein>
<dbReference type="PIRSF" id="PIRSF038995">
    <property type="entry name" value="SRP68"/>
    <property type="match status" value="1"/>
</dbReference>
<dbReference type="GO" id="GO:0005047">
    <property type="term" value="F:signal recognition particle binding"/>
    <property type="evidence" value="ECO:0007669"/>
    <property type="project" value="InterPro"/>
</dbReference>
<evidence type="ECO:0000313" key="15">
    <source>
        <dbReference type="Proteomes" id="UP000625711"/>
    </source>
</evidence>
<dbReference type="EMBL" id="JAACXV010014635">
    <property type="protein sequence ID" value="KAF7265209.1"/>
    <property type="molecule type" value="Genomic_DNA"/>
</dbReference>
<evidence type="ECO:0000256" key="1">
    <source>
        <dbReference type="ARBA" id="ARBA00004240"/>
    </source>
</evidence>
<dbReference type="GO" id="GO:0030942">
    <property type="term" value="F:endoplasmic reticulum signal peptide binding"/>
    <property type="evidence" value="ECO:0007669"/>
    <property type="project" value="InterPro"/>
</dbReference>
<comment type="function">
    <text evidence="12">Component of the signal recognition particle (SRP) complex, a ribonucleoprotein complex that mediates the cotranslational targeting of secretory and membrane proteins to the endoplasmic reticulum (ER). The SRP complex interacts with the signal sequence in nascent secretory and membrane proteins and directs them to the membrane of the ER.</text>
</comment>
<organism evidence="14 15">
    <name type="scientific">Rhynchophorus ferrugineus</name>
    <name type="common">Red palm weevil</name>
    <name type="synonym">Curculio ferrugineus</name>
    <dbReference type="NCBI Taxonomy" id="354439"/>
    <lineage>
        <taxon>Eukaryota</taxon>
        <taxon>Metazoa</taxon>
        <taxon>Ecdysozoa</taxon>
        <taxon>Arthropoda</taxon>
        <taxon>Hexapoda</taxon>
        <taxon>Insecta</taxon>
        <taxon>Pterygota</taxon>
        <taxon>Neoptera</taxon>
        <taxon>Endopterygota</taxon>
        <taxon>Coleoptera</taxon>
        <taxon>Polyphaga</taxon>
        <taxon>Cucujiformia</taxon>
        <taxon>Curculionidae</taxon>
        <taxon>Dryophthorinae</taxon>
        <taxon>Rhynchophorus</taxon>
    </lineage>
</organism>
<gene>
    <name evidence="14" type="ORF">GWI33_021320</name>
</gene>
<dbReference type="GO" id="GO:0005786">
    <property type="term" value="C:signal recognition particle, endoplasmic reticulum targeting"/>
    <property type="evidence" value="ECO:0007669"/>
    <property type="project" value="UniProtKB-KW"/>
</dbReference>
<dbReference type="InterPro" id="IPR026258">
    <property type="entry name" value="SRP68"/>
</dbReference>
<dbReference type="PANTHER" id="PTHR12860:SF0">
    <property type="entry name" value="SIGNAL RECOGNITION PARTICLE SUBUNIT SRP68"/>
    <property type="match status" value="1"/>
</dbReference>
<dbReference type="AlphaFoldDB" id="A0A834HNT1"/>
<dbReference type="GO" id="GO:0005730">
    <property type="term" value="C:nucleolus"/>
    <property type="evidence" value="ECO:0007669"/>
    <property type="project" value="UniProtKB-SubCell"/>
</dbReference>
<keyword evidence="6" id="KW-0256">Endoplasmic reticulum</keyword>
<evidence type="ECO:0000256" key="10">
    <source>
        <dbReference type="ARBA" id="ARBA00023274"/>
    </source>
</evidence>
<evidence type="ECO:0000256" key="12">
    <source>
        <dbReference type="PIRNR" id="PIRNR038995"/>
    </source>
</evidence>
<dbReference type="Gene3D" id="1.10.3450.40">
    <property type="entry name" value="Signal recognition particle, SRP68 subunit, RNA-binding domain"/>
    <property type="match status" value="1"/>
</dbReference>
<dbReference type="GO" id="GO:0008312">
    <property type="term" value="F:7S RNA binding"/>
    <property type="evidence" value="ECO:0007669"/>
    <property type="project" value="InterPro"/>
</dbReference>